<accession>A0ACC2N0M7</accession>
<keyword evidence="2" id="KW-1185">Reference proteome</keyword>
<comment type="caution">
    <text evidence="1">The sequence shown here is derived from an EMBL/GenBank/DDBJ whole genome shotgun (WGS) entry which is preliminary data.</text>
</comment>
<protein>
    <submittedName>
        <fullName evidence="1">Uncharacterized protein</fullName>
    </submittedName>
</protein>
<sequence>MELPVLQPDVPEPSSVLYVAEEPPRVPIVATEPHAALDSPIDPPTDLNVTTEPPSVPDDTTCNEDAHFTQDIADCRVGTRPNPTPLPPEPATHQHRMRTGGPVLPAADAEVPARAIRQQWKYRRGRPTLMEAARRKAERKLGYPPPSHRYHLRRRL</sequence>
<gene>
    <name evidence="1" type="ORF">QAD02_006362</name>
</gene>
<evidence type="ECO:0000313" key="1">
    <source>
        <dbReference type="EMBL" id="KAJ8664700.1"/>
    </source>
</evidence>
<proteinExistence type="predicted"/>
<organism evidence="1 2">
    <name type="scientific">Eretmocerus hayati</name>
    <dbReference type="NCBI Taxonomy" id="131215"/>
    <lineage>
        <taxon>Eukaryota</taxon>
        <taxon>Metazoa</taxon>
        <taxon>Ecdysozoa</taxon>
        <taxon>Arthropoda</taxon>
        <taxon>Hexapoda</taxon>
        <taxon>Insecta</taxon>
        <taxon>Pterygota</taxon>
        <taxon>Neoptera</taxon>
        <taxon>Endopterygota</taxon>
        <taxon>Hymenoptera</taxon>
        <taxon>Apocrita</taxon>
        <taxon>Proctotrupomorpha</taxon>
        <taxon>Chalcidoidea</taxon>
        <taxon>Aphelinidae</taxon>
        <taxon>Aphelininae</taxon>
        <taxon>Eretmocerus</taxon>
    </lineage>
</organism>
<name>A0ACC2N0M7_9HYME</name>
<dbReference type="Proteomes" id="UP001239111">
    <property type="component" value="Chromosome 4"/>
</dbReference>
<evidence type="ECO:0000313" key="2">
    <source>
        <dbReference type="Proteomes" id="UP001239111"/>
    </source>
</evidence>
<dbReference type="EMBL" id="CM056744">
    <property type="protein sequence ID" value="KAJ8664700.1"/>
    <property type="molecule type" value="Genomic_DNA"/>
</dbReference>
<reference evidence="1" key="1">
    <citation type="submission" date="2023-04" db="EMBL/GenBank/DDBJ databases">
        <title>A chromosome-level genome assembly of the parasitoid wasp Eretmocerus hayati.</title>
        <authorList>
            <person name="Zhong Y."/>
            <person name="Liu S."/>
            <person name="Liu Y."/>
        </authorList>
    </citation>
    <scope>NUCLEOTIDE SEQUENCE</scope>
    <source>
        <strain evidence="1">ZJU_SS_LIU_2023</strain>
    </source>
</reference>